<evidence type="ECO:0000256" key="9">
    <source>
        <dbReference type="ARBA" id="ARBA00031969"/>
    </source>
</evidence>
<evidence type="ECO:0000256" key="7">
    <source>
        <dbReference type="ARBA" id="ARBA00022833"/>
    </source>
</evidence>
<dbReference type="GO" id="GO:0008270">
    <property type="term" value="F:zinc ion binding"/>
    <property type="evidence" value="ECO:0007669"/>
    <property type="project" value="InterPro"/>
</dbReference>
<evidence type="ECO:0000256" key="1">
    <source>
        <dbReference type="ARBA" id="ARBA00006217"/>
    </source>
</evidence>
<dbReference type="SUPFAM" id="SSF53056">
    <property type="entry name" value="beta-carbonic anhydrase, cab"/>
    <property type="match status" value="1"/>
</dbReference>
<keyword evidence="7 11" id="KW-0862">Zinc</keyword>
<dbReference type="SMART" id="SM00320">
    <property type="entry name" value="WD40"/>
    <property type="match status" value="3"/>
</dbReference>
<dbReference type="CDD" id="cd00883">
    <property type="entry name" value="beta_CA_cladeA"/>
    <property type="match status" value="1"/>
</dbReference>
<evidence type="ECO:0000313" key="12">
    <source>
        <dbReference type="EMBL" id="ORX53920.1"/>
    </source>
</evidence>
<protein>
    <recommendedName>
        <fullName evidence="3">Carbonic anhydrase</fullName>
        <ecNumber evidence="2">4.2.1.1</ecNumber>
    </recommendedName>
    <alternativeName>
        <fullName evidence="9">Carbonate dehydratase</fullName>
    </alternativeName>
</protein>
<dbReference type="GO" id="GO:0015976">
    <property type="term" value="P:carbon utilization"/>
    <property type="evidence" value="ECO:0007669"/>
    <property type="project" value="InterPro"/>
</dbReference>
<comment type="caution">
    <text evidence="12">The sequence shown here is derived from an EMBL/GenBank/DDBJ whole genome shotgun (WGS) entry which is preliminary data.</text>
</comment>
<evidence type="ECO:0000256" key="3">
    <source>
        <dbReference type="ARBA" id="ARBA00014628"/>
    </source>
</evidence>
<keyword evidence="13" id="KW-1185">Reference proteome</keyword>
<keyword evidence="5 11" id="KW-0479">Metal-binding</keyword>
<dbReference type="Pfam" id="PF00400">
    <property type="entry name" value="WD40"/>
    <property type="match status" value="1"/>
</dbReference>
<dbReference type="Gene3D" id="2.130.10.10">
    <property type="entry name" value="YVTN repeat-like/Quinoprotein amine dehydrogenase"/>
    <property type="match status" value="1"/>
</dbReference>
<dbReference type="EMBL" id="MCGT01000014">
    <property type="protein sequence ID" value="ORX53920.1"/>
    <property type="molecule type" value="Genomic_DNA"/>
</dbReference>
<keyword evidence="4" id="KW-0853">WD repeat</keyword>
<dbReference type="Pfam" id="PF00484">
    <property type="entry name" value="Pro_CA"/>
    <property type="match status" value="1"/>
</dbReference>
<dbReference type="OrthoDB" id="10248475at2759"/>
<dbReference type="InterPro" id="IPR001680">
    <property type="entry name" value="WD40_rpt"/>
</dbReference>
<proteinExistence type="inferred from homology"/>
<dbReference type="InterPro" id="IPR015892">
    <property type="entry name" value="Carbonic_anhydrase_CS"/>
</dbReference>
<dbReference type="STRING" id="101127.A0A1X2GHF6"/>
<dbReference type="InterPro" id="IPR015943">
    <property type="entry name" value="WD40/YVTN_repeat-like_dom_sf"/>
</dbReference>
<dbReference type="SMART" id="SM00947">
    <property type="entry name" value="Pro_CA"/>
    <property type="match status" value="1"/>
</dbReference>
<dbReference type="PROSITE" id="PS00678">
    <property type="entry name" value="WD_REPEATS_1"/>
    <property type="match status" value="1"/>
</dbReference>
<evidence type="ECO:0000256" key="10">
    <source>
        <dbReference type="ARBA" id="ARBA00048348"/>
    </source>
</evidence>
<feature type="binding site" evidence="11">
    <location>
        <position position="213"/>
    </location>
    <ligand>
        <name>Zn(2+)</name>
        <dbReference type="ChEBI" id="CHEBI:29105"/>
    </ligand>
</feature>
<accession>A0A1X2GHF6</accession>
<comment type="similarity">
    <text evidence="1">Belongs to the beta-class carbonic anhydrase family.</text>
</comment>
<dbReference type="FunFam" id="3.40.1050.10:FF:000001">
    <property type="entry name" value="Carbonic anhydrase"/>
    <property type="match status" value="1"/>
</dbReference>
<dbReference type="Proteomes" id="UP000242146">
    <property type="component" value="Unassembled WGS sequence"/>
</dbReference>
<evidence type="ECO:0000256" key="2">
    <source>
        <dbReference type="ARBA" id="ARBA00012925"/>
    </source>
</evidence>
<dbReference type="InterPro" id="IPR019775">
    <property type="entry name" value="WD40_repeat_CS"/>
</dbReference>
<dbReference type="InterPro" id="IPR036322">
    <property type="entry name" value="WD40_repeat_dom_sf"/>
</dbReference>
<dbReference type="InterPro" id="IPR036874">
    <property type="entry name" value="Carbonic_anhydrase_sf"/>
</dbReference>
<feature type="binding site" evidence="11">
    <location>
        <position position="267"/>
    </location>
    <ligand>
        <name>Zn(2+)</name>
        <dbReference type="ChEBI" id="CHEBI:29105"/>
    </ligand>
</feature>
<dbReference type="PANTHER" id="PTHR11002:SF76">
    <property type="entry name" value="CARBONIC ANHYDRASE"/>
    <property type="match status" value="1"/>
</dbReference>
<evidence type="ECO:0000256" key="8">
    <source>
        <dbReference type="ARBA" id="ARBA00023239"/>
    </source>
</evidence>
<dbReference type="PROSITE" id="PS00704">
    <property type="entry name" value="PROK_CO2_ANHYDRASE_1"/>
    <property type="match status" value="1"/>
</dbReference>
<comment type="cofactor">
    <cofactor evidence="11">
        <name>Zn(2+)</name>
        <dbReference type="ChEBI" id="CHEBI:29105"/>
    </cofactor>
    <text evidence="11">Binds 1 zinc ion per subunit.</text>
</comment>
<evidence type="ECO:0000256" key="4">
    <source>
        <dbReference type="ARBA" id="ARBA00022574"/>
    </source>
</evidence>
<dbReference type="EC" id="4.2.1.1" evidence="2"/>
<reference evidence="12 13" key="1">
    <citation type="submission" date="2016-07" db="EMBL/GenBank/DDBJ databases">
        <title>Pervasive Adenine N6-methylation of Active Genes in Fungi.</title>
        <authorList>
            <consortium name="DOE Joint Genome Institute"/>
            <person name="Mondo S.J."/>
            <person name="Dannebaum R.O."/>
            <person name="Kuo R.C."/>
            <person name="Labutti K."/>
            <person name="Haridas S."/>
            <person name="Kuo A."/>
            <person name="Salamov A."/>
            <person name="Ahrendt S.R."/>
            <person name="Lipzen A."/>
            <person name="Sullivan W."/>
            <person name="Andreopoulos W.B."/>
            <person name="Clum A."/>
            <person name="Lindquist E."/>
            <person name="Daum C."/>
            <person name="Ramamoorthy G.K."/>
            <person name="Gryganskyi A."/>
            <person name="Culley D."/>
            <person name="Magnuson J.K."/>
            <person name="James T.Y."/>
            <person name="O'Malley M.A."/>
            <person name="Stajich J.E."/>
            <person name="Spatafora J.W."/>
            <person name="Visel A."/>
            <person name="Grigoriev I.V."/>
        </authorList>
    </citation>
    <scope>NUCLEOTIDE SEQUENCE [LARGE SCALE GENOMIC DNA]</scope>
    <source>
        <strain evidence="12 13">NRRL 3301</strain>
    </source>
</reference>
<keyword evidence="6" id="KW-0677">Repeat</keyword>
<evidence type="ECO:0000313" key="13">
    <source>
        <dbReference type="Proteomes" id="UP000242146"/>
    </source>
</evidence>
<feature type="binding site" evidence="11">
    <location>
        <position position="270"/>
    </location>
    <ligand>
        <name>Zn(2+)</name>
        <dbReference type="ChEBI" id="CHEBI:29105"/>
    </ligand>
</feature>
<dbReference type="PANTHER" id="PTHR11002">
    <property type="entry name" value="CARBONIC ANHYDRASE"/>
    <property type="match status" value="1"/>
</dbReference>
<gene>
    <name evidence="12" type="ORF">DM01DRAFT_1362906</name>
</gene>
<comment type="catalytic activity">
    <reaction evidence="10">
        <text>hydrogencarbonate + H(+) = CO2 + H2O</text>
        <dbReference type="Rhea" id="RHEA:10748"/>
        <dbReference type="ChEBI" id="CHEBI:15377"/>
        <dbReference type="ChEBI" id="CHEBI:15378"/>
        <dbReference type="ChEBI" id="CHEBI:16526"/>
        <dbReference type="ChEBI" id="CHEBI:17544"/>
        <dbReference type="EC" id="4.2.1.1"/>
    </reaction>
</comment>
<feature type="binding site" evidence="11">
    <location>
        <position position="211"/>
    </location>
    <ligand>
        <name>Zn(2+)</name>
        <dbReference type="ChEBI" id="CHEBI:29105"/>
    </ligand>
</feature>
<sequence length="356" mass="39959">MNRYPINRIHTLPEQRIATGDDEGVIKKTDALDDELLCLGTIQDQTQVVAGSQSGALYFFNKDNSALKDKWVGHPASVDTLCSLDDDTICTGSSDGLVRVVSVYPQHRFEGVLGDHGEDFPVERLRLSPGSHWLGSCGHDMTLRFWDLNDLFDDSDDSEKKDTNEFDASDKNLDKVLEKNHAWAKSVTEANPTFFKDMATGQQPKILWIGCSDSRVPANQVLQLGPGEVFVHRNIANVVTHTDMSCLSVLQYSIEVLKIEHVIVCGHYHCGGVATAYSRKQVGLIDNWLRNIKDVYRLNEAEVNATKDDDERLRRLVEFNAIYSAQNVCHTTIVQDAWRRGQHLTIHAWVHDIADG</sequence>
<dbReference type="SUPFAM" id="SSF50978">
    <property type="entry name" value="WD40 repeat-like"/>
    <property type="match status" value="1"/>
</dbReference>
<dbReference type="GO" id="GO:0004089">
    <property type="term" value="F:carbonate dehydratase activity"/>
    <property type="evidence" value="ECO:0007669"/>
    <property type="project" value="UniProtKB-EC"/>
</dbReference>
<evidence type="ECO:0000256" key="5">
    <source>
        <dbReference type="ARBA" id="ARBA00022723"/>
    </source>
</evidence>
<dbReference type="Gene3D" id="3.40.1050.10">
    <property type="entry name" value="Carbonic anhydrase"/>
    <property type="match status" value="1"/>
</dbReference>
<dbReference type="InterPro" id="IPR001765">
    <property type="entry name" value="Carbonic_anhydrase"/>
</dbReference>
<organism evidence="12 13">
    <name type="scientific">Hesseltinella vesiculosa</name>
    <dbReference type="NCBI Taxonomy" id="101127"/>
    <lineage>
        <taxon>Eukaryota</taxon>
        <taxon>Fungi</taxon>
        <taxon>Fungi incertae sedis</taxon>
        <taxon>Mucoromycota</taxon>
        <taxon>Mucoromycotina</taxon>
        <taxon>Mucoromycetes</taxon>
        <taxon>Mucorales</taxon>
        <taxon>Cunninghamellaceae</taxon>
        <taxon>Hesseltinella</taxon>
    </lineage>
</organism>
<evidence type="ECO:0000256" key="6">
    <source>
        <dbReference type="ARBA" id="ARBA00022737"/>
    </source>
</evidence>
<dbReference type="AlphaFoldDB" id="A0A1X2GHF6"/>
<name>A0A1X2GHF6_9FUNG</name>
<evidence type="ECO:0000256" key="11">
    <source>
        <dbReference type="PIRSR" id="PIRSR601765-1"/>
    </source>
</evidence>
<keyword evidence="8" id="KW-0456">Lyase</keyword>